<keyword evidence="3" id="KW-1185">Reference proteome</keyword>
<reference evidence="3" key="1">
    <citation type="submission" date="2018-12" db="EMBL/GenBank/DDBJ databases">
        <title>Tengunoibacter tsumagoiensis gen. nov., sp. nov., Dictyobacter kobayashii sp. nov., D. alpinus sp. nov., and D. joshuensis sp. nov. and description of Dictyobacteraceae fam. nov. within the order Ktedonobacterales isolated from Tengu-no-mugimeshi.</title>
        <authorList>
            <person name="Wang C.M."/>
            <person name="Zheng Y."/>
            <person name="Sakai Y."/>
            <person name="Toyoda A."/>
            <person name="Minakuchi Y."/>
            <person name="Abe K."/>
            <person name="Yokota A."/>
            <person name="Yabe S."/>
        </authorList>
    </citation>
    <scope>NUCLEOTIDE SEQUENCE [LARGE SCALE GENOMIC DNA]</scope>
    <source>
        <strain evidence="3">Uno16</strain>
    </source>
</reference>
<organism evidence="2 3">
    <name type="scientific">Dictyobacter alpinus</name>
    <dbReference type="NCBI Taxonomy" id="2014873"/>
    <lineage>
        <taxon>Bacteria</taxon>
        <taxon>Bacillati</taxon>
        <taxon>Chloroflexota</taxon>
        <taxon>Ktedonobacteria</taxon>
        <taxon>Ktedonobacterales</taxon>
        <taxon>Dictyobacteraceae</taxon>
        <taxon>Dictyobacter</taxon>
    </lineage>
</organism>
<dbReference type="EMBL" id="BIFT01000002">
    <property type="protein sequence ID" value="GCE29197.1"/>
    <property type="molecule type" value="Genomic_DNA"/>
</dbReference>
<proteinExistence type="predicted"/>
<name>A0A402BD37_9CHLR</name>
<evidence type="ECO:0000256" key="1">
    <source>
        <dbReference type="SAM" id="MobiDB-lite"/>
    </source>
</evidence>
<evidence type="ECO:0000313" key="3">
    <source>
        <dbReference type="Proteomes" id="UP000287171"/>
    </source>
</evidence>
<gene>
    <name evidence="2" type="ORF">KDA_46810</name>
</gene>
<dbReference type="AlphaFoldDB" id="A0A402BD37"/>
<comment type="caution">
    <text evidence="2">The sequence shown here is derived from an EMBL/GenBank/DDBJ whole genome shotgun (WGS) entry which is preliminary data.</text>
</comment>
<feature type="compositionally biased region" description="Basic and acidic residues" evidence="1">
    <location>
        <begin position="10"/>
        <end position="19"/>
    </location>
</feature>
<protein>
    <submittedName>
        <fullName evidence="2">Uncharacterized protein</fullName>
    </submittedName>
</protein>
<sequence>MPRVISVAMSEKDGMHEESASSVVGIRARIGDEPPLVGWHFPRIGGGGPAS</sequence>
<feature type="region of interest" description="Disordered" evidence="1">
    <location>
        <begin position="1"/>
        <end position="20"/>
    </location>
</feature>
<accession>A0A402BD37</accession>
<dbReference type="Proteomes" id="UP000287171">
    <property type="component" value="Unassembled WGS sequence"/>
</dbReference>
<evidence type="ECO:0000313" key="2">
    <source>
        <dbReference type="EMBL" id="GCE29197.1"/>
    </source>
</evidence>